<dbReference type="EMBL" id="MT141491">
    <property type="protein sequence ID" value="QJA63131.1"/>
    <property type="molecule type" value="Genomic_DNA"/>
</dbReference>
<name>A0A6M3J1T7_9ZZZZ</name>
<sequence length="89" mass="10713">MLQRLNPNVFTWQLWRCGSLLDLGVLTNRTAWIVERKRILRKHAVGYCDARQLACRPKEKHYAVMYFKDGIEFWSHLRVNEFEKVFADE</sequence>
<evidence type="ECO:0000313" key="2">
    <source>
        <dbReference type="EMBL" id="QJA74394.1"/>
    </source>
</evidence>
<dbReference type="EMBL" id="MT142094">
    <property type="protein sequence ID" value="QJA74394.1"/>
    <property type="molecule type" value="Genomic_DNA"/>
</dbReference>
<accession>A0A6M3J1T7</accession>
<dbReference type="AlphaFoldDB" id="A0A6M3J1T7"/>
<evidence type="ECO:0000313" key="1">
    <source>
        <dbReference type="EMBL" id="QJA63131.1"/>
    </source>
</evidence>
<protein>
    <submittedName>
        <fullName evidence="1">Uncharacterized protein</fullName>
    </submittedName>
</protein>
<organism evidence="1">
    <name type="scientific">viral metagenome</name>
    <dbReference type="NCBI Taxonomy" id="1070528"/>
    <lineage>
        <taxon>unclassified sequences</taxon>
        <taxon>metagenomes</taxon>
        <taxon>organismal metagenomes</taxon>
    </lineage>
</organism>
<gene>
    <name evidence="2" type="ORF">MM415A02025_0016</name>
    <name evidence="1" type="ORF">MM415B00647_0004</name>
</gene>
<reference evidence="1" key="1">
    <citation type="submission" date="2020-03" db="EMBL/GenBank/DDBJ databases">
        <title>The deep terrestrial virosphere.</title>
        <authorList>
            <person name="Holmfeldt K."/>
            <person name="Nilsson E."/>
            <person name="Simone D."/>
            <person name="Lopez-Fernandez M."/>
            <person name="Wu X."/>
            <person name="de Brujin I."/>
            <person name="Lundin D."/>
            <person name="Andersson A."/>
            <person name="Bertilsson S."/>
            <person name="Dopson M."/>
        </authorList>
    </citation>
    <scope>NUCLEOTIDE SEQUENCE</scope>
    <source>
        <strain evidence="2">MM415A02025</strain>
        <strain evidence="1">MM415B00647</strain>
    </source>
</reference>
<proteinExistence type="predicted"/>